<name>A0A9E7SYN4_9EURY</name>
<evidence type="ECO:0000256" key="2">
    <source>
        <dbReference type="SAM" id="Phobius"/>
    </source>
</evidence>
<evidence type="ECO:0000256" key="1">
    <source>
        <dbReference type="SAM" id="MobiDB-lite"/>
    </source>
</evidence>
<evidence type="ECO:0000313" key="4">
    <source>
        <dbReference type="Proteomes" id="UP001056855"/>
    </source>
</evidence>
<dbReference type="Proteomes" id="UP001056855">
    <property type="component" value="Chromosome"/>
</dbReference>
<keyword evidence="2" id="KW-0472">Membrane</keyword>
<feature type="transmembrane region" description="Helical" evidence="2">
    <location>
        <begin position="6"/>
        <end position="29"/>
    </location>
</feature>
<protein>
    <submittedName>
        <fullName evidence="3">Monovalent cation/H(+) antiporter subunit G</fullName>
    </submittedName>
</protein>
<dbReference type="KEGG" id="sawl:NGM29_08335"/>
<dbReference type="GeneID" id="73290047"/>
<gene>
    <name evidence="3" type="primary">mnhG</name>
    <name evidence="3" type="ORF">NGM29_08335</name>
</gene>
<organism evidence="3 4">
    <name type="scientific">Natronosalvus rutilus</name>
    <dbReference type="NCBI Taxonomy" id="2953753"/>
    <lineage>
        <taxon>Archaea</taxon>
        <taxon>Methanobacteriati</taxon>
        <taxon>Methanobacteriota</taxon>
        <taxon>Stenosarchaea group</taxon>
        <taxon>Halobacteria</taxon>
        <taxon>Halobacteriales</taxon>
        <taxon>Natrialbaceae</taxon>
        <taxon>Natronosalvus</taxon>
    </lineage>
</organism>
<keyword evidence="4" id="KW-1185">Reference proteome</keyword>
<dbReference type="Pfam" id="PF03334">
    <property type="entry name" value="PhaG_MnhG_YufB"/>
    <property type="match status" value="1"/>
</dbReference>
<dbReference type="NCBIfam" id="TIGR01300">
    <property type="entry name" value="CPA3_mnhG_phaG"/>
    <property type="match status" value="1"/>
</dbReference>
<feature type="transmembrane region" description="Helical" evidence="2">
    <location>
        <begin position="64"/>
        <end position="85"/>
    </location>
</feature>
<feature type="compositionally biased region" description="Basic and acidic residues" evidence="1">
    <location>
        <begin position="106"/>
        <end position="129"/>
    </location>
</feature>
<sequence length="143" mass="15268">MIRTTLVIGLVVVGTFFLTVGTIGLLRLPNVYNRMHATSKPTTLGTASMFLAGFVHFGPGAEGLTALVGILFLFLTIPTGSHMIARAAERIGIPFVEGVTWPDPDALERPPEGTRDERAPDSGDSRRYETGANRSGEPGDAED</sequence>
<proteinExistence type="predicted"/>
<keyword evidence="2" id="KW-0812">Transmembrane</keyword>
<reference evidence="3" key="1">
    <citation type="submission" date="2022-06" db="EMBL/GenBank/DDBJ databases">
        <title>Diverse halophilic archaea isolated from saline environments.</title>
        <authorList>
            <person name="Cui H.-L."/>
        </authorList>
    </citation>
    <scope>NUCLEOTIDE SEQUENCE</scope>
    <source>
        <strain evidence="3">WLHS1</strain>
    </source>
</reference>
<dbReference type="AlphaFoldDB" id="A0A9E7SYN4"/>
<dbReference type="PANTHER" id="PTHR34703">
    <property type="entry name" value="ANTIPORTER SUBUNIT MNHG2-RELATED"/>
    <property type="match status" value="1"/>
</dbReference>
<dbReference type="EMBL" id="CP100355">
    <property type="protein sequence ID" value="UTF55243.1"/>
    <property type="molecule type" value="Genomic_DNA"/>
</dbReference>
<dbReference type="RefSeq" id="WP_254160102.1">
    <property type="nucleotide sequence ID" value="NZ_CP100355.1"/>
</dbReference>
<dbReference type="InterPro" id="IPR005133">
    <property type="entry name" value="PhaG_MnhG_YufB"/>
</dbReference>
<accession>A0A9E7SYN4</accession>
<evidence type="ECO:0000313" key="3">
    <source>
        <dbReference type="EMBL" id="UTF55243.1"/>
    </source>
</evidence>
<feature type="region of interest" description="Disordered" evidence="1">
    <location>
        <begin position="98"/>
        <end position="143"/>
    </location>
</feature>
<dbReference type="GO" id="GO:0015385">
    <property type="term" value="F:sodium:proton antiporter activity"/>
    <property type="evidence" value="ECO:0007669"/>
    <property type="project" value="TreeGrafter"/>
</dbReference>
<keyword evidence="2" id="KW-1133">Transmembrane helix</keyword>
<dbReference type="PANTHER" id="PTHR34703:SF1">
    <property type="entry name" value="ANTIPORTER SUBUNIT MNHG2-RELATED"/>
    <property type="match status" value="1"/>
</dbReference>